<dbReference type="AlphaFoldDB" id="A0AAU8K3K4"/>
<dbReference type="SUPFAM" id="SSF51905">
    <property type="entry name" value="FAD/NAD(P)-binding domain"/>
    <property type="match status" value="1"/>
</dbReference>
<dbReference type="KEGG" id="kcm:ABWK59_32250"/>
<dbReference type="GO" id="GO:0004497">
    <property type="term" value="F:monooxygenase activity"/>
    <property type="evidence" value="ECO:0007669"/>
    <property type="project" value="UniProtKB-KW"/>
</dbReference>
<dbReference type="RefSeq" id="WP_354644205.1">
    <property type="nucleotide sequence ID" value="NZ_CP159872.1"/>
</dbReference>
<keyword evidence="2" id="KW-0560">Oxidoreductase</keyword>
<keyword evidence="2" id="KW-0503">Monooxygenase</keyword>
<dbReference type="PANTHER" id="PTHR43422">
    <property type="entry name" value="THIAMINE THIAZOLE SYNTHASE"/>
    <property type="match status" value="1"/>
</dbReference>
<organism evidence="2">
    <name type="scientific">Kitasatospora camelliae</name>
    <dbReference type="NCBI Taxonomy" id="3156397"/>
    <lineage>
        <taxon>Bacteria</taxon>
        <taxon>Bacillati</taxon>
        <taxon>Actinomycetota</taxon>
        <taxon>Actinomycetes</taxon>
        <taxon>Kitasatosporales</taxon>
        <taxon>Streptomycetaceae</taxon>
        <taxon>Kitasatospora</taxon>
    </lineage>
</organism>
<dbReference type="InterPro" id="IPR036188">
    <property type="entry name" value="FAD/NAD-bd_sf"/>
</dbReference>
<reference evidence="2" key="1">
    <citation type="submission" date="2024-06" db="EMBL/GenBank/DDBJ databases">
        <title>The genome sequences of Kitasatospora sp. strain HUAS MG31.</title>
        <authorList>
            <person name="Mo P."/>
        </authorList>
    </citation>
    <scope>NUCLEOTIDE SEQUENCE</scope>
    <source>
        <strain evidence="2">HUAS MG31</strain>
    </source>
</reference>
<evidence type="ECO:0000313" key="2">
    <source>
        <dbReference type="EMBL" id="XCM83270.1"/>
    </source>
</evidence>
<dbReference type="Gene3D" id="3.50.50.60">
    <property type="entry name" value="FAD/NAD(P)-binding domain"/>
    <property type="match status" value="1"/>
</dbReference>
<feature type="region of interest" description="Disordered" evidence="1">
    <location>
        <begin position="445"/>
        <end position="466"/>
    </location>
</feature>
<protein>
    <submittedName>
        <fullName evidence="2">FAD-binding monooxygenase</fullName>
    </submittedName>
</protein>
<gene>
    <name evidence="2" type="ORF">ABWK59_32250</name>
</gene>
<name>A0AAU8K3K4_9ACTN</name>
<evidence type="ECO:0000256" key="1">
    <source>
        <dbReference type="SAM" id="MobiDB-lite"/>
    </source>
</evidence>
<accession>A0AAU8K3K4</accession>
<sequence>MNNDGGARRGHAVVAGAGIGGLLAARVLSETYTRVSVIDRDALPADGGPRRGVPQSRHAHGMLSRGFEILEDLFPGLREDLLARGALVRDVQADVFWVNDGHRLKAAPSGLPGLMVSRPELEHYLRTRVSALPGVEFHERCEVLEPVADEARLRVTGVRALRMNAEPQVLETDLFVDATGRGNRGATWLRGLGYEPAPEERVDSGLVYASREYRRKPGTAVADAYIIGAQAQAPRGGVALSAEGDRWLVTLFGMGGDVPPGDPEGYHRFAERLPAPDLHRLLVQLEPLGEPKLMRIPVSIRRRYERLDRFPQGYLVFGDALCQFNPSYGQGMTVAACEADALRECLAAGPAEDLARRFFRRAARITDVPWDMSVGGDLRFPFIEGRRTLRVRLLNRYIARLHRAAAHDALVGRTFLGVANLQEPPQRLLAPGMLLRVLRPRPAVRPAAAERPVDGAPAESPSPAAG</sequence>
<proteinExistence type="predicted"/>
<dbReference type="EMBL" id="CP159872">
    <property type="protein sequence ID" value="XCM83270.1"/>
    <property type="molecule type" value="Genomic_DNA"/>
</dbReference>
<dbReference type="PANTHER" id="PTHR43422:SF3">
    <property type="entry name" value="THIAMINE THIAZOLE SYNTHASE"/>
    <property type="match status" value="1"/>
</dbReference>